<keyword evidence="7 12" id="KW-0132">Cell division</keyword>
<dbReference type="Proteomes" id="UP000178086">
    <property type="component" value="Unassembled WGS sequence"/>
</dbReference>
<evidence type="ECO:0000256" key="5">
    <source>
        <dbReference type="ARBA" id="ARBA00022475"/>
    </source>
</evidence>
<dbReference type="Gene3D" id="3.30.70.3040">
    <property type="match status" value="1"/>
</dbReference>
<evidence type="ECO:0000256" key="6">
    <source>
        <dbReference type="ARBA" id="ARBA00022519"/>
    </source>
</evidence>
<keyword evidence="10 12" id="KW-0472">Membrane</keyword>
<feature type="transmembrane region" description="Helical" evidence="13">
    <location>
        <begin position="201"/>
        <end position="219"/>
    </location>
</feature>
<sequence length="292" mass="32792">MQFRPFYFLKESLVSFKKNWVISMAGITTVALSLLLVGAFMLFAFAMNNIIKSTEQKVEVVLFLAEGVPAESVEALQAEIISWEEVQKATYVSKEQALGRLKQEFKESDMLEMLEGNPLPASLEVTLKNPQKANDVVDRLKGRSEIDDIRHDRETVERLFQVTRVARWFIVVFVGLLAFTSLVLIANAIRLAIYARRKEVAIMRLVGASNWFIRWPFLLEGILQGFIGGIIAALLLYLAKVMLIDKIKGALVFLPISSSPQEFYQLIFALLAAGMFIGAAGSAIALRRFLRV</sequence>
<evidence type="ECO:0000256" key="4">
    <source>
        <dbReference type="ARBA" id="ARBA00021907"/>
    </source>
</evidence>
<organism evidence="16 17">
    <name type="scientific">Candidatus Aquicultor primus</name>
    <dbReference type="NCBI Taxonomy" id="1797195"/>
    <lineage>
        <taxon>Bacteria</taxon>
        <taxon>Bacillati</taxon>
        <taxon>Actinomycetota</taxon>
        <taxon>Candidatus Aquicultoria</taxon>
        <taxon>Candidatus Aquicultorales</taxon>
        <taxon>Candidatus Aquicultoraceae</taxon>
        <taxon>Candidatus Aquicultor</taxon>
    </lineage>
</organism>
<evidence type="ECO:0000256" key="2">
    <source>
        <dbReference type="ARBA" id="ARBA00007379"/>
    </source>
</evidence>
<dbReference type="AlphaFoldDB" id="A0A1F2UQT6"/>
<dbReference type="EMBL" id="MELI01000066">
    <property type="protein sequence ID" value="OFW33486.1"/>
    <property type="molecule type" value="Genomic_DNA"/>
</dbReference>
<feature type="transmembrane region" description="Helical" evidence="13">
    <location>
        <begin position="168"/>
        <end position="189"/>
    </location>
</feature>
<keyword evidence="9 13" id="KW-1133">Transmembrane helix</keyword>
<dbReference type="PANTHER" id="PTHR47755">
    <property type="entry name" value="CELL DIVISION PROTEIN FTSX"/>
    <property type="match status" value="1"/>
</dbReference>
<protein>
    <recommendedName>
        <fullName evidence="4 12">Cell division protein FtsX</fullName>
    </recommendedName>
</protein>
<evidence type="ECO:0000256" key="8">
    <source>
        <dbReference type="ARBA" id="ARBA00022692"/>
    </source>
</evidence>
<feature type="domain" description="ABC3 transporter permease C-terminal" evidence="14">
    <location>
        <begin position="172"/>
        <end position="285"/>
    </location>
</feature>
<dbReference type="Pfam" id="PF18075">
    <property type="entry name" value="FtsX_ECD"/>
    <property type="match status" value="1"/>
</dbReference>
<comment type="subcellular location">
    <subcellularLocation>
        <location evidence="1">Cell inner membrane</location>
        <topology evidence="1">Multi-pass membrane protein</topology>
    </subcellularLocation>
</comment>
<dbReference type="InterPro" id="IPR047590">
    <property type="entry name" value="FtsX_proteobact-type"/>
</dbReference>
<feature type="domain" description="FtsX extracellular" evidence="15">
    <location>
        <begin position="58"/>
        <end position="149"/>
    </location>
</feature>
<keyword evidence="6" id="KW-0997">Cell inner membrane</keyword>
<evidence type="ECO:0000313" key="16">
    <source>
        <dbReference type="EMBL" id="OFW33486.1"/>
    </source>
</evidence>
<accession>A0A1F2UQT6</accession>
<keyword evidence="5 12" id="KW-1003">Cell membrane</keyword>
<gene>
    <name evidence="16" type="ORF">A2074_04870</name>
</gene>
<evidence type="ECO:0000259" key="15">
    <source>
        <dbReference type="Pfam" id="PF18075"/>
    </source>
</evidence>
<dbReference type="GO" id="GO:0005886">
    <property type="term" value="C:plasma membrane"/>
    <property type="evidence" value="ECO:0007669"/>
    <property type="project" value="UniProtKB-SubCell"/>
</dbReference>
<evidence type="ECO:0000256" key="12">
    <source>
        <dbReference type="PIRNR" id="PIRNR003097"/>
    </source>
</evidence>
<comment type="caution">
    <text evidence="16">The sequence shown here is derived from an EMBL/GenBank/DDBJ whole genome shotgun (WGS) entry which is preliminary data.</text>
</comment>
<dbReference type="Pfam" id="PF02687">
    <property type="entry name" value="FtsX"/>
    <property type="match status" value="1"/>
</dbReference>
<evidence type="ECO:0000313" key="17">
    <source>
        <dbReference type="Proteomes" id="UP000178086"/>
    </source>
</evidence>
<dbReference type="GO" id="GO:0051301">
    <property type="term" value="P:cell division"/>
    <property type="evidence" value="ECO:0007669"/>
    <property type="project" value="UniProtKB-KW"/>
</dbReference>
<keyword evidence="11 12" id="KW-0131">Cell cycle</keyword>
<proteinExistence type="inferred from homology"/>
<reference evidence="16 17" key="1">
    <citation type="journal article" date="2016" name="Nat. Commun.">
        <title>Thousands of microbial genomes shed light on interconnected biogeochemical processes in an aquifer system.</title>
        <authorList>
            <person name="Anantharaman K."/>
            <person name="Brown C.T."/>
            <person name="Hug L.A."/>
            <person name="Sharon I."/>
            <person name="Castelle C.J."/>
            <person name="Probst A.J."/>
            <person name="Thomas B.C."/>
            <person name="Singh A."/>
            <person name="Wilkins M.J."/>
            <person name="Karaoz U."/>
            <person name="Brodie E.L."/>
            <person name="Williams K.H."/>
            <person name="Hubbard S.S."/>
            <person name="Banfield J.F."/>
        </authorList>
    </citation>
    <scope>NUCLEOTIDE SEQUENCE [LARGE SCALE GENOMIC DNA]</scope>
</reference>
<evidence type="ECO:0000256" key="13">
    <source>
        <dbReference type="SAM" id="Phobius"/>
    </source>
</evidence>
<dbReference type="InterPro" id="IPR058204">
    <property type="entry name" value="FtsX_firmicutes-type"/>
</dbReference>
<evidence type="ECO:0000256" key="10">
    <source>
        <dbReference type="ARBA" id="ARBA00023136"/>
    </source>
</evidence>
<dbReference type="PIRSF" id="PIRSF003097">
    <property type="entry name" value="FtsX"/>
    <property type="match status" value="1"/>
</dbReference>
<feature type="transmembrane region" description="Helical" evidence="13">
    <location>
        <begin position="226"/>
        <end position="243"/>
    </location>
</feature>
<dbReference type="PANTHER" id="PTHR47755:SF1">
    <property type="entry name" value="CELL DIVISION PROTEIN FTSX"/>
    <property type="match status" value="1"/>
</dbReference>
<comment type="similarity">
    <text evidence="2 12">Belongs to the ABC-4 integral membrane protein family. FtsX subfamily.</text>
</comment>
<feature type="transmembrane region" description="Helical" evidence="13">
    <location>
        <begin position="20"/>
        <end position="47"/>
    </location>
</feature>
<evidence type="ECO:0000256" key="7">
    <source>
        <dbReference type="ARBA" id="ARBA00022618"/>
    </source>
</evidence>
<dbReference type="NCBIfam" id="NF038347">
    <property type="entry name" value="FtsX_Gpos"/>
    <property type="match status" value="1"/>
</dbReference>
<evidence type="ECO:0000256" key="11">
    <source>
        <dbReference type="ARBA" id="ARBA00023306"/>
    </source>
</evidence>
<evidence type="ECO:0000259" key="14">
    <source>
        <dbReference type="Pfam" id="PF02687"/>
    </source>
</evidence>
<dbReference type="InterPro" id="IPR004513">
    <property type="entry name" value="FtsX"/>
</dbReference>
<dbReference type="InterPro" id="IPR040690">
    <property type="entry name" value="FtsX_ECD"/>
</dbReference>
<keyword evidence="8 13" id="KW-0812">Transmembrane</keyword>
<feature type="transmembrane region" description="Helical" evidence="13">
    <location>
        <begin position="263"/>
        <end position="286"/>
    </location>
</feature>
<evidence type="ECO:0000256" key="1">
    <source>
        <dbReference type="ARBA" id="ARBA00004429"/>
    </source>
</evidence>
<comment type="subunit">
    <text evidence="3">Forms a membrane-associated complex with FtsE.</text>
</comment>
<dbReference type="NCBIfam" id="TIGR00439">
    <property type="entry name" value="FtsX_Gneg"/>
    <property type="match status" value="1"/>
</dbReference>
<dbReference type="InterPro" id="IPR003838">
    <property type="entry name" value="ABC3_permease_C"/>
</dbReference>
<name>A0A1F2UQT6_9ACTN</name>
<evidence type="ECO:0000256" key="9">
    <source>
        <dbReference type="ARBA" id="ARBA00022989"/>
    </source>
</evidence>
<evidence type="ECO:0000256" key="3">
    <source>
        <dbReference type="ARBA" id="ARBA00011160"/>
    </source>
</evidence>